<feature type="compositionally biased region" description="Pro residues" evidence="1">
    <location>
        <begin position="65"/>
        <end position="75"/>
    </location>
</feature>
<comment type="caution">
    <text evidence="3">The sequence shown here is derived from an EMBL/GenBank/DDBJ whole genome shotgun (WGS) entry which is preliminary data.</text>
</comment>
<feature type="domain" description="SCAN box" evidence="2">
    <location>
        <begin position="161"/>
        <end position="237"/>
    </location>
</feature>
<organism evidence="3 4">
    <name type="scientific">Coilia grayii</name>
    <name type="common">Gray's grenadier anchovy</name>
    <dbReference type="NCBI Taxonomy" id="363190"/>
    <lineage>
        <taxon>Eukaryota</taxon>
        <taxon>Metazoa</taxon>
        <taxon>Chordata</taxon>
        <taxon>Craniata</taxon>
        <taxon>Vertebrata</taxon>
        <taxon>Euteleostomi</taxon>
        <taxon>Actinopterygii</taxon>
        <taxon>Neopterygii</taxon>
        <taxon>Teleostei</taxon>
        <taxon>Clupei</taxon>
        <taxon>Clupeiformes</taxon>
        <taxon>Clupeoidei</taxon>
        <taxon>Engraulidae</taxon>
        <taxon>Coilinae</taxon>
        <taxon>Coilia</taxon>
    </lineage>
</organism>
<keyword evidence="4" id="KW-1185">Reference proteome</keyword>
<evidence type="ECO:0000313" key="4">
    <source>
        <dbReference type="Proteomes" id="UP001591681"/>
    </source>
</evidence>
<feature type="compositionally biased region" description="Basic and acidic residues" evidence="1">
    <location>
        <begin position="1"/>
        <end position="21"/>
    </location>
</feature>
<dbReference type="Gene3D" id="1.10.4020.10">
    <property type="entry name" value="DNA breaking-rejoining enzymes"/>
    <property type="match status" value="1"/>
</dbReference>
<evidence type="ECO:0000313" key="3">
    <source>
        <dbReference type="EMBL" id="KAL2082913.1"/>
    </source>
</evidence>
<dbReference type="InterPro" id="IPR003309">
    <property type="entry name" value="SCAN_dom"/>
</dbReference>
<proteinExistence type="predicted"/>
<dbReference type="EMBL" id="JBHFQA010000018">
    <property type="protein sequence ID" value="KAL2082913.1"/>
    <property type="molecule type" value="Genomic_DNA"/>
</dbReference>
<evidence type="ECO:0000259" key="2">
    <source>
        <dbReference type="PROSITE" id="PS50804"/>
    </source>
</evidence>
<dbReference type="SUPFAM" id="SSF47353">
    <property type="entry name" value="Retrovirus capsid dimerization domain-like"/>
    <property type="match status" value="1"/>
</dbReference>
<dbReference type="Pfam" id="PF02023">
    <property type="entry name" value="SCAN"/>
    <property type="match status" value="1"/>
</dbReference>
<feature type="compositionally biased region" description="Basic and acidic residues" evidence="1">
    <location>
        <begin position="447"/>
        <end position="456"/>
    </location>
</feature>
<dbReference type="PANTHER" id="PTHR46888">
    <property type="entry name" value="ZINC KNUCKLE DOMAINCONTAINING PROTEIN-RELATED"/>
    <property type="match status" value="1"/>
</dbReference>
<reference evidence="3 4" key="1">
    <citation type="submission" date="2024-09" db="EMBL/GenBank/DDBJ databases">
        <title>A chromosome-level genome assembly of Gray's grenadier anchovy, Coilia grayii.</title>
        <authorList>
            <person name="Fu Z."/>
        </authorList>
    </citation>
    <scope>NUCLEOTIDE SEQUENCE [LARGE SCALE GENOMIC DNA]</scope>
    <source>
        <strain evidence="3">G4</strain>
        <tissue evidence="3">Muscle</tissue>
    </source>
</reference>
<dbReference type="PANTHER" id="PTHR46888:SF1">
    <property type="entry name" value="RIBONUCLEASE H"/>
    <property type="match status" value="1"/>
</dbReference>
<feature type="region of interest" description="Disordered" evidence="1">
    <location>
        <begin position="442"/>
        <end position="461"/>
    </location>
</feature>
<evidence type="ECO:0000256" key="1">
    <source>
        <dbReference type="SAM" id="MobiDB-lite"/>
    </source>
</evidence>
<dbReference type="PROSITE" id="PS50804">
    <property type="entry name" value="SCAN_BOX"/>
    <property type="match status" value="1"/>
</dbReference>
<dbReference type="InterPro" id="IPR038269">
    <property type="entry name" value="SCAN_sf"/>
</dbReference>
<accession>A0ABD1J6U0</accession>
<gene>
    <name evidence="3" type="ORF">ACEWY4_020686</name>
</gene>
<sequence>MNQLREDLEEGRRTAGDRGQRQAEPGDNQRSDDEEPQHPAGGPPALEDQPAAPRMSAAPRTPAAPRMPPADPPGASPVAWTRAAVPKLEEGDDIEQYLTTFERLAGAYRWPRADWPVYLVPYLVGRARAAYVAMDIEEAMDYDKVKEAILMKYEINEEIYRERFREPDIRPGETPRELYHRLKDLYKKWIKPAGKTVEEVGEKIILEQYLRSLAPDVRIWVKEHNPATGQQAAEWVEAFLSARRGPKTFRFQRVSRPAAGVADVCVEVGGQAYRLMAGVVKGLSHPVVLGQDVLILPELVQASKPVSMVVTRAQAKERAAETPEQVVNKTFLDLMPYSNSEFDTPKRPKVLKTRSQRRREKLLGTVQRMPVEGVGPEVQGAGLWEIPSDFASLQKDDATLKDVFNKVSEIDGVKTGVSKGLTGECHFVRAGLLYHRSEDGMTGAERSGARAERSRAVPEPYWSQSEAERRCRGEGSQLLADVVMSPGWNAFAVTMTLLSPRHARGVVVRPNPAPYSFGSEDRKRPLEAEVDADPPSSVARAIHHSAIWSGRRGNLRGSICAVAAKEMVTERRARPLPDVSRVFSGTLEASSPAS</sequence>
<dbReference type="AlphaFoldDB" id="A0ABD1J6U0"/>
<feature type="region of interest" description="Disordered" evidence="1">
    <location>
        <begin position="1"/>
        <end position="78"/>
    </location>
</feature>
<protein>
    <recommendedName>
        <fullName evidence="2">SCAN box domain-containing protein</fullName>
    </recommendedName>
</protein>
<name>A0ABD1J6U0_9TELE</name>
<dbReference type="Proteomes" id="UP001591681">
    <property type="component" value="Unassembled WGS sequence"/>
</dbReference>
<dbReference type="SMART" id="SM00431">
    <property type="entry name" value="SCAN"/>
    <property type="match status" value="1"/>
</dbReference>
<feature type="compositionally biased region" description="Low complexity" evidence="1">
    <location>
        <begin position="50"/>
        <end position="64"/>
    </location>
</feature>